<dbReference type="InterPro" id="IPR032106">
    <property type="entry name" value="2-oxogl_dehyd_N"/>
</dbReference>
<dbReference type="InterPro" id="IPR042179">
    <property type="entry name" value="KGD_C_sf"/>
</dbReference>
<dbReference type="Gene3D" id="3.40.50.11610">
    <property type="entry name" value="Multifunctional 2-oxoglutarate metabolism enzyme, C-terminal domain"/>
    <property type="match status" value="1"/>
</dbReference>
<dbReference type="NCBIfam" id="NF006914">
    <property type="entry name" value="PRK09404.1"/>
    <property type="match status" value="1"/>
</dbReference>
<comment type="cofactor">
    <cofactor evidence="1">
        <name>thiamine diphosphate</name>
        <dbReference type="ChEBI" id="CHEBI:58937"/>
    </cofactor>
</comment>
<dbReference type="CDD" id="cd02016">
    <property type="entry name" value="TPP_E1_OGDC_like"/>
    <property type="match status" value="1"/>
</dbReference>
<dbReference type="Pfam" id="PF16870">
    <property type="entry name" value="OxoGdeHyase_C"/>
    <property type="match status" value="1"/>
</dbReference>
<dbReference type="OrthoDB" id="9759785at2"/>
<keyword evidence="8" id="KW-0786">Thiamine pyrophosphate</keyword>
<dbReference type="Pfam" id="PF02779">
    <property type="entry name" value="Transket_pyr"/>
    <property type="match status" value="1"/>
</dbReference>
<name>A0A2M6UVC6_9HYPH</name>
<dbReference type="Pfam" id="PF16078">
    <property type="entry name" value="2-oxogl_dehyd_N"/>
    <property type="match status" value="1"/>
</dbReference>
<evidence type="ECO:0000313" key="12">
    <source>
        <dbReference type="EMBL" id="PIT70162.1"/>
    </source>
</evidence>
<dbReference type="InterPro" id="IPR001017">
    <property type="entry name" value="DH_E1"/>
</dbReference>
<dbReference type="Gene3D" id="1.10.287.1150">
    <property type="entry name" value="TPP helical domain"/>
    <property type="match status" value="1"/>
</dbReference>
<comment type="subunit">
    <text evidence="4">Homodimer. Part of the 2-oxoglutarate dehydrogenase (OGDH) complex composed of E1 (2-oxoglutarate dehydrogenase), E2 (dihydrolipoamide succinyltransferase) and E3 (dihydrolipoamide dehydrogenase); the complex contains multiple copies of the three enzymatic components (E1, E2 and E3).</text>
</comment>
<keyword evidence="7" id="KW-0560">Oxidoreductase</keyword>
<dbReference type="GO" id="GO:0006096">
    <property type="term" value="P:glycolytic process"/>
    <property type="evidence" value="ECO:0007669"/>
    <property type="project" value="UniProtKB-KW"/>
</dbReference>
<dbReference type="Pfam" id="PF00676">
    <property type="entry name" value="E1_dh"/>
    <property type="match status" value="1"/>
</dbReference>
<organism evidence="12 13">
    <name type="scientific">Bartonella tribocorum</name>
    <dbReference type="NCBI Taxonomy" id="85701"/>
    <lineage>
        <taxon>Bacteria</taxon>
        <taxon>Pseudomonadati</taxon>
        <taxon>Pseudomonadota</taxon>
        <taxon>Alphaproteobacteria</taxon>
        <taxon>Hyphomicrobiales</taxon>
        <taxon>Bartonellaceae</taxon>
        <taxon>Bartonella</taxon>
    </lineage>
</organism>
<dbReference type="GO" id="GO:0045252">
    <property type="term" value="C:oxoglutarate dehydrogenase complex"/>
    <property type="evidence" value="ECO:0007669"/>
    <property type="project" value="TreeGrafter"/>
</dbReference>
<evidence type="ECO:0000256" key="8">
    <source>
        <dbReference type="ARBA" id="ARBA00023052"/>
    </source>
</evidence>
<evidence type="ECO:0000256" key="9">
    <source>
        <dbReference type="ARBA" id="ARBA00023152"/>
    </source>
</evidence>
<dbReference type="Proteomes" id="UP000229839">
    <property type="component" value="Unassembled WGS sequence"/>
</dbReference>
<dbReference type="EC" id="1.2.4.2" evidence="5"/>
<evidence type="ECO:0000256" key="2">
    <source>
        <dbReference type="ARBA" id="ARBA00003906"/>
    </source>
</evidence>
<comment type="caution">
    <text evidence="12">The sequence shown here is derived from an EMBL/GenBank/DDBJ whole genome shotgun (WGS) entry which is preliminary data.</text>
</comment>
<dbReference type="NCBIfam" id="NF008907">
    <property type="entry name" value="PRK12270.1"/>
    <property type="match status" value="1"/>
</dbReference>
<evidence type="ECO:0000256" key="6">
    <source>
        <dbReference type="ARBA" id="ARBA00013321"/>
    </source>
</evidence>
<dbReference type="PANTHER" id="PTHR23152:SF4">
    <property type="entry name" value="2-OXOADIPATE DEHYDROGENASE COMPLEX COMPONENT E1"/>
    <property type="match status" value="1"/>
</dbReference>
<protein>
    <recommendedName>
        <fullName evidence="6">2-oxoglutarate dehydrogenase E1 component</fullName>
        <ecNumber evidence="5">1.2.4.2</ecNumber>
    </recommendedName>
    <alternativeName>
        <fullName evidence="10">Alpha-ketoglutarate dehydrogenase</fullName>
    </alternativeName>
</protein>
<evidence type="ECO:0000256" key="7">
    <source>
        <dbReference type="ARBA" id="ARBA00023002"/>
    </source>
</evidence>
<feature type="domain" description="Transketolase-like pyrimidine-binding" evidence="11">
    <location>
        <begin position="645"/>
        <end position="838"/>
    </location>
</feature>
<evidence type="ECO:0000313" key="13">
    <source>
        <dbReference type="Proteomes" id="UP000229839"/>
    </source>
</evidence>
<evidence type="ECO:0000256" key="4">
    <source>
        <dbReference type="ARBA" id="ARBA00011301"/>
    </source>
</evidence>
<comment type="similarity">
    <text evidence="3">Belongs to the alpha-ketoglutarate dehydrogenase family.</text>
</comment>
<dbReference type="NCBIfam" id="TIGR00239">
    <property type="entry name" value="2oxo_dh_E1"/>
    <property type="match status" value="1"/>
</dbReference>
<dbReference type="PIRSF" id="PIRSF000157">
    <property type="entry name" value="Oxoglu_dh_E1"/>
    <property type="match status" value="1"/>
</dbReference>
<dbReference type="Gene3D" id="3.40.50.12470">
    <property type="match status" value="1"/>
</dbReference>
<sequence length="999" mass="112715">MARQDEINSLFAQTSFLYGGNADYIDQLYAQYEKDPTSVDSQWRAFFEGLHDNKEDVLKNAEGATWQRDHWPLKPDGELVSALDGDWSSLEKYLGDKLKEKAETGAAQKGKTSSEQDIIRATRDSVHAIMMIRAFRAQGHLRAKLDPLQLAEKLEDYKELSPEAYGFTPADYERPIFIDNVLGLEYATIPQMLEILNRAYCSTIGVEYMHVSDPVQKAWLQERIEGRDKKIAFTQQDKKAILNKLIEAEGFEQFLDTKYKGTKRFGLDGGEALIPALEQIIKCGSALGVREVILGMAHRGRLNVLSQVLAKPHRAIFHEFKGGSYKPDDVEGSGDVKYHLGTTADLDFDGNKVHLSLLANPSHLEIVDPVVMGKARAKQDQLVGPPHTDSLPLNERSKVLPLLIHGDAAFAGQGVIQETFGLSGLKGYRVAGSLHVIINNQIGFTTAPRFSRSSPYPSDVAKMIDAPIFHVNGDDPEAVVFVAKIAMEFRQIFHKPVVIDMFCYRRYGHNEGDEPSFTQPLMYKAIRSHKTTLQLYSDQLIAEGMVSSEEIEQQKKLWRDKLEDELEASASYKPNKADWLDGSWTGLKAFSNTDEQHSRTTGVELKTLKEIGQKLVEVPANFNVHKTIQRFLNNRAKIFETGEGVDWATAEALAFGSLCLEGAPVRLSGEDVERGTFSQRHSVLYDQENEARYIPLNHLQKGQALYEVVNSMLSEEAVLGFEYGYSLAEPRGLTLWEAQFGDFSNGAQVIFDQFISSAERKWLRMSGLVCLLPHGFEGQGPEHSSARLERFLQLCAEDNMQVANCTTPANYFHILRRQIKRDFRKPLILMTPKSLLRHKRAVSLLSEMGPETSFHRVLLDDAECLKDSVVKLQKDNKIRRVVLCTGKVYYDLYEEREKKGIDDVYLLRVEQLYPFPAKVLVNVLSRFLQAEVFWCQEEPKNMGAWSFIEPYLEWVLTHINAQYSRARYAGRPASASPASGLMVKHLEQLAAFLKDALGS</sequence>
<dbReference type="GO" id="GO:0005829">
    <property type="term" value="C:cytosol"/>
    <property type="evidence" value="ECO:0007669"/>
    <property type="project" value="TreeGrafter"/>
</dbReference>
<dbReference type="SMART" id="SM00861">
    <property type="entry name" value="Transket_pyr"/>
    <property type="match status" value="1"/>
</dbReference>
<comment type="function">
    <text evidence="2">E1 component of the 2-oxoglutarate dehydrogenase (OGDH) complex which catalyzes the decarboxylation of 2-oxoglutarate, the first step in the conversion of 2-oxoglutarate to succinyl-CoA and CO(2).</text>
</comment>
<evidence type="ECO:0000256" key="3">
    <source>
        <dbReference type="ARBA" id="ARBA00006936"/>
    </source>
</evidence>
<dbReference type="GO" id="GO:0030976">
    <property type="term" value="F:thiamine pyrophosphate binding"/>
    <property type="evidence" value="ECO:0007669"/>
    <property type="project" value="InterPro"/>
</dbReference>
<dbReference type="PANTHER" id="PTHR23152">
    <property type="entry name" value="2-OXOGLUTARATE DEHYDROGENASE"/>
    <property type="match status" value="1"/>
</dbReference>
<dbReference type="FunFam" id="3.40.50.12470:FF:000003">
    <property type="entry name" value="2-oxoglutarate dehydrogenase E1 component"/>
    <property type="match status" value="1"/>
</dbReference>
<dbReference type="InterPro" id="IPR005475">
    <property type="entry name" value="Transketolase-like_Pyr-bd"/>
</dbReference>
<dbReference type="AlphaFoldDB" id="A0A2M6UVC6"/>
<dbReference type="SUPFAM" id="SSF52518">
    <property type="entry name" value="Thiamin diphosphate-binding fold (THDP-binding)"/>
    <property type="match status" value="2"/>
</dbReference>
<dbReference type="InterPro" id="IPR011603">
    <property type="entry name" value="2oxoglutarate_DH_E1"/>
</dbReference>
<evidence type="ECO:0000256" key="10">
    <source>
        <dbReference type="ARBA" id="ARBA00030680"/>
    </source>
</evidence>
<dbReference type="Gene3D" id="3.40.50.970">
    <property type="match status" value="1"/>
</dbReference>
<reference evidence="12 13" key="1">
    <citation type="submission" date="2017-06" db="EMBL/GenBank/DDBJ databases">
        <title>Draft genome of Bartonella tribocorum strain L103, isolated from a rodent in Laos.</title>
        <authorList>
            <person name="Hadjadj L."/>
            <person name="Jiyipong T."/>
            <person name="Morand S."/>
            <person name="Diene S.M."/>
            <person name="Rolain J.-M."/>
        </authorList>
    </citation>
    <scope>NUCLEOTIDE SEQUENCE [LARGE SCALE GENOMIC DNA]</scope>
    <source>
        <strain evidence="12 13">L103</strain>
    </source>
</reference>
<evidence type="ECO:0000259" key="11">
    <source>
        <dbReference type="SMART" id="SM00861"/>
    </source>
</evidence>
<dbReference type="STRING" id="85701.BM1374166_02317"/>
<dbReference type="RefSeq" id="WP_100128091.1">
    <property type="nucleotide sequence ID" value="NZ_CADDYI010000001.1"/>
</dbReference>
<proteinExistence type="inferred from homology"/>
<gene>
    <name evidence="12" type="ORF">CER18_00125</name>
</gene>
<dbReference type="InterPro" id="IPR031717">
    <property type="entry name" value="ODO-1/KGD_C"/>
</dbReference>
<keyword evidence="9" id="KW-0324">Glycolysis</keyword>
<dbReference type="EMBL" id="NJGE01000001">
    <property type="protein sequence ID" value="PIT70162.1"/>
    <property type="molecule type" value="Genomic_DNA"/>
</dbReference>
<evidence type="ECO:0000256" key="5">
    <source>
        <dbReference type="ARBA" id="ARBA00012280"/>
    </source>
</evidence>
<accession>A0A2M6UVC6</accession>
<dbReference type="InterPro" id="IPR029061">
    <property type="entry name" value="THDP-binding"/>
</dbReference>
<evidence type="ECO:0000256" key="1">
    <source>
        <dbReference type="ARBA" id="ARBA00001964"/>
    </source>
</evidence>
<dbReference type="GO" id="GO:0004591">
    <property type="term" value="F:oxoglutarate dehydrogenase (succinyl-transferring) activity"/>
    <property type="evidence" value="ECO:0007669"/>
    <property type="project" value="UniProtKB-EC"/>
</dbReference>
<dbReference type="GO" id="GO:0006099">
    <property type="term" value="P:tricarboxylic acid cycle"/>
    <property type="evidence" value="ECO:0007669"/>
    <property type="project" value="TreeGrafter"/>
</dbReference>